<reference evidence="5" key="1">
    <citation type="submission" date="2016-11" db="EMBL/GenBank/DDBJ databases">
        <authorList>
            <person name="Varghese N."/>
            <person name="Submissions S."/>
        </authorList>
    </citation>
    <scope>NUCLEOTIDE SEQUENCE [LARGE SCALE GENOMIC DNA]</scope>
    <source>
        <strain evidence="5">DSM 16990</strain>
    </source>
</reference>
<evidence type="ECO:0000313" key="4">
    <source>
        <dbReference type="EMBL" id="SHF76073.1"/>
    </source>
</evidence>
<dbReference type="EMBL" id="FQUQ01000003">
    <property type="protein sequence ID" value="SHF76073.1"/>
    <property type="molecule type" value="Genomic_DNA"/>
</dbReference>
<accession>A0A1M5E9X5</accession>
<dbReference type="Proteomes" id="UP000184287">
    <property type="component" value="Unassembled WGS sequence"/>
</dbReference>
<keyword evidence="1" id="KW-0812">Transmembrane</keyword>
<dbReference type="PANTHER" id="PTHR30273">
    <property type="entry name" value="PERIPLASMIC SIGNAL SENSOR AND SIGMA FACTOR ACTIVATOR FECR-RELATED"/>
    <property type="match status" value="1"/>
</dbReference>
<evidence type="ECO:0000259" key="2">
    <source>
        <dbReference type="Pfam" id="PF04773"/>
    </source>
</evidence>
<protein>
    <submittedName>
        <fullName evidence="4">FecR family protein</fullName>
    </submittedName>
</protein>
<organism evidence="4 5">
    <name type="scientific">Pedobacter caeni</name>
    <dbReference type="NCBI Taxonomy" id="288992"/>
    <lineage>
        <taxon>Bacteria</taxon>
        <taxon>Pseudomonadati</taxon>
        <taxon>Bacteroidota</taxon>
        <taxon>Sphingobacteriia</taxon>
        <taxon>Sphingobacteriales</taxon>
        <taxon>Sphingobacteriaceae</taxon>
        <taxon>Pedobacter</taxon>
    </lineage>
</organism>
<evidence type="ECO:0000313" key="5">
    <source>
        <dbReference type="Proteomes" id="UP000184287"/>
    </source>
</evidence>
<dbReference type="GO" id="GO:0016989">
    <property type="term" value="F:sigma factor antagonist activity"/>
    <property type="evidence" value="ECO:0007669"/>
    <property type="project" value="TreeGrafter"/>
</dbReference>
<dbReference type="Gene3D" id="3.55.50.30">
    <property type="match status" value="1"/>
</dbReference>
<sequence>MDKIQLPIFLQKYANNEHSEIEHEAFIRWAKTAAIDEIEDAMTLYLQYEKPDQFREHPSPEFINGLEYRLDKLDRKPGSKLWYAIAAIVAMIAVCVFFYTKPEAIQHQVTRVNGIDLQPGKHQAVLTLANGSKIDLEDLKKGLFTSEEGVILEKSEDGQISYKTKHNSLSNKRSQLLYNTISTPKGGLYQLILPDGTKVWLNAASSLKYPVQFATKERRVTLTGEAYFEVSKRKNQPFMVSSDQQEVKVLGTHFNINTYPEYHKTSTTLIEGRVSITGLAHPTVQKILDPGQQAQLKAQKITISEVNTESVMAWKRNLFSFNDADLRTIMLEFSRWYDVPVFFEGEMPQQKFTGEISRNIKASEFLEILSSFKVRFRIEGNDNNKALSRIIASTK</sequence>
<dbReference type="FunFam" id="2.60.120.1440:FF:000001">
    <property type="entry name" value="Putative anti-sigma factor"/>
    <property type="match status" value="1"/>
</dbReference>
<dbReference type="PANTHER" id="PTHR30273:SF2">
    <property type="entry name" value="PROTEIN FECR"/>
    <property type="match status" value="1"/>
</dbReference>
<evidence type="ECO:0000259" key="3">
    <source>
        <dbReference type="Pfam" id="PF16344"/>
    </source>
</evidence>
<proteinExistence type="predicted"/>
<dbReference type="InterPro" id="IPR032508">
    <property type="entry name" value="FecR_C"/>
</dbReference>
<dbReference type="InterPro" id="IPR006860">
    <property type="entry name" value="FecR"/>
</dbReference>
<name>A0A1M5E9X5_9SPHI</name>
<dbReference type="Pfam" id="PF16344">
    <property type="entry name" value="FecR_C"/>
    <property type="match status" value="1"/>
</dbReference>
<dbReference type="OrthoDB" id="1099963at2"/>
<keyword evidence="5" id="KW-1185">Reference proteome</keyword>
<dbReference type="AlphaFoldDB" id="A0A1M5E9X5"/>
<keyword evidence="1" id="KW-0472">Membrane</keyword>
<feature type="domain" description="Protein FecR C-terminal" evidence="3">
    <location>
        <begin position="319"/>
        <end position="381"/>
    </location>
</feature>
<feature type="domain" description="FecR protein" evidence="2">
    <location>
        <begin position="180"/>
        <end position="274"/>
    </location>
</feature>
<dbReference type="Pfam" id="PF04773">
    <property type="entry name" value="FecR"/>
    <property type="match status" value="1"/>
</dbReference>
<dbReference type="STRING" id="288992.SAMN04488522_103566"/>
<dbReference type="RefSeq" id="WP_073232331.1">
    <property type="nucleotide sequence ID" value="NZ_FQUQ01000003.1"/>
</dbReference>
<keyword evidence="1" id="KW-1133">Transmembrane helix</keyword>
<dbReference type="Gene3D" id="2.60.120.1440">
    <property type="match status" value="1"/>
</dbReference>
<feature type="transmembrane region" description="Helical" evidence="1">
    <location>
        <begin position="81"/>
        <end position="100"/>
    </location>
</feature>
<evidence type="ECO:0000256" key="1">
    <source>
        <dbReference type="SAM" id="Phobius"/>
    </source>
</evidence>
<dbReference type="InterPro" id="IPR012373">
    <property type="entry name" value="Ferrdict_sens_TM"/>
</dbReference>
<gene>
    <name evidence="4" type="ORF">SAMN04488522_103566</name>
</gene>